<organism evidence="4 5">
    <name type="scientific">Penicillium chermesinum</name>
    <dbReference type="NCBI Taxonomy" id="63820"/>
    <lineage>
        <taxon>Eukaryota</taxon>
        <taxon>Fungi</taxon>
        <taxon>Dikarya</taxon>
        <taxon>Ascomycota</taxon>
        <taxon>Pezizomycotina</taxon>
        <taxon>Eurotiomycetes</taxon>
        <taxon>Eurotiomycetidae</taxon>
        <taxon>Eurotiales</taxon>
        <taxon>Aspergillaceae</taxon>
        <taxon>Penicillium</taxon>
    </lineage>
</organism>
<dbReference type="AlphaFoldDB" id="A0A9W9NQN1"/>
<dbReference type="PROSITE" id="PS50157">
    <property type="entry name" value="ZINC_FINGER_C2H2_2"/>
    <property type="match status" value="1"/>
</dbReference>
<evidence type="ECO:0000256" key="1">
    <source>
        <dbReference type="PROSITE-ProRule" id="PRU00042"/>
    </source>
</evidence>
<evidence type="ECO:0000256" key="2">
    <source>
        <dbReference type="SAM" id="MobiDB-lite"/>
    </source>
</evidence>
<dbReference type="PROSITE" id="PS00028">
    <property type="entry name" value="ZINC_FINGER_C2H2_1"/>
    <property type="match status" value="1"/>
</dbReference>
<keyword evidence="1" id="KW-0862">Zinc</keyword>
<sequence length="801" mass="91184">MEIQKEEPPLDRDLILSRIDHSAQNPDIGFIETLYRTCTAVLVHLWKYGNRPTPGSRENILRKDVADLSRWDENFLPGNLDATIEQSHHLRINVIENLVGIGKILVSFSAPAETPVDTKEKTRLRITPHQELRTQLEKAKIILSTEEHSDSCPSSDDETSDDSCSESERDQNRYGRLHCYIKCMVNLIPLIDNYPIDKADHKPRFADAPLFLIERLAEANWERSIRLRELQDDDNAGKGNDISTISKPHPLFLGRSLGSVYAGTASSHISFTSSSQEESQDRPRVPPLPEKGELFRCNYSPTKSRWVEHMSVTHSINLSGHHLTAEISRAEEKVLDPQFKDYKCPLCLQTGWKATNTYVTHMGRHLEDISLASLPRNEGLLSDDISGIDSASNNPTDRHNKTSLSKPIQDKVVFDGLDSIEREELLSLADKLLTETSPEEIQKIKAKLSALSLEQKEFLTRKEVDPITCFFQSQALPLVYRWREPSASVIMDWEIAREFLDTVFHTRVHLPLDNVSALAKGYHNKIQAEHKNFQAAQPLRDETPLPSPMLSSLHTANDEHNRNAGSLWVCPECHRGFGRKAVFVRHMKIQHYPSVTYVCQAGCIKRHFDLLDHLKEHLLSTHGIRTSRPNVQKSAIDRTCPGRCAHCGRNTPDWEQFYECLANHCMATKSSEGFPSALRRHLIQDMGLKNIDEHKNKQAQVSPDIEKTPNVMNKREFLFKQSEPYDRSSVRTDGSCNRCGKKRCPSAMNPTAASGEVQSESVPAFRARKKLPFPTERRPPKPEWDLKSKKAFQEEEFSQRQ</sequence>
<dbReference type="RefSeq" id="XP_058328296.1">
    <property type="nucleotide sequence ID" value="XM_058477951.1"/>
</dbReference>
<reference evidence="4" key="1">
    <citation type="submission" date="2022-11" db="EMBL/GenBank/DDBJ databases">
        <authorList>
            <person name="Petersen C."/>
        </authorList>
    </citation>
    <scope>NUCLEOTIDE SEQUENCE</scope>
    <source>
        <strain evidence="4">IBT 19713</strain>
    </source>
</reference>
<feature type="region of interest" description="Disordered" evidence="2">
    <location>
        <begin position="145"/>
        <end position="168"/>
    </location>
</feature>
<name>A0A9W9NQN1_9EURO</name>
<feature type="compositionally biased region" description="Basic and acidic residues" evidence="2">
    <location>
        <begin position="775"/>
        <end position="801"/>
    </location>
</feature>
<dbReference type="EMBL" id="JAPQKS010000006">
    <property type="protein sequence ID" value="KAJ5224113.1"/>
    <property type="molecule type" value="Genomic_DNA"/>
</dbReference>
<feature type="compositionally biased region" description="Acidic residues" evidence="2">
    <location>
        <begin position="155"/>
        <end position="165"/>
    </location>
</feature>
<keyword evidence="5" id="KW-1185">Reference proteome</keyword>
<dbReference type="InterPro" id="IPR013087">
    <property type="entry name" value="Znf_C2H2_type"/>
</dbReference>
<dbReference type="SMART" id="SM00355">
    <property type="entry name" value="ZnF_C2H2"/>
    <property type="match status" value="5"/>
</dbReference>
<evidence type="ECO:0000313" key="4">
    <source>
        <dbReference type="EMBL" id="KAJ5224113.1"/>
    </source>
</evidence>
<keyword evidence="1" id="KW-0863">Zinc-finger</keyword>
<dbReference type="OrthoDB" id="6133115at2759"/>
<feature type="region of interest" description="Disordered" evidence="2">
    <location>
        <begin position="745"/>
        <end position="801"/>
    </location>
</feature>
<comment type="caution">
    <text evidence="4">The sequence shown here is derived from an EMBL/GenBank/DDBJ whole genome shotgun (WGS) entry which is preliminary data.</text>
</comment>
<dbReference type="GO" id="GO:0008270">
    <property type="term" value="F:zinc ion binding"/>
    <property type="evidence" value="ECO:0007669"/>
    <property type="project" value="UniProtKB-KW"/>
</dbReference>
<dbReference type="Proteomes" id="UP001150941">
    <property type="component" value="Unassembled WGS sequence"/>
</dbReference>
<evidence type="ECO:0000313" key="5">
    <source>
        <dbReference type="Proteomes" id="UP001150941"/>
    </source>
</evidence>
<feature type="compositionally biased region" description="Basic and acidic residues" evidence="2">
    <location>
        <begin position="279"/>
        <end position="292"/>
    </location>
</feature>
<feature type="region of interest" description="Disordered" evidence="2">
    <location>
        <begin position="385"/>
        <end position="404"/>
    </location>
</feature>
<proteinExistence type="predicted"/>
<accession>A0A9W9NQN1</accession>
<feature type="region of interest" description="Disordered" evidence="2">
    <location>
        <begin position="271"/>
        <end position="292"/>
    </location>
</feature>
<feature type="compositionally biased region" description="Polar residues" evidence="2">
    <location>
        <begin position="748"/>
        <end position="761"/>
    </location>
</feature>
<protein>
    <recommendedName>
        <fullName evidence="3">C2H2-type domain-containing protein</fullName>
    </recommendedName>
</protein>
<feature type="domain" description="C2H2-type" evidence="3">
    <location>
        <begin position="568"/>
        <end position="591"/>
    </location>
</feature>
<dbReference type="GeneID" id="83205254"/>
<evidence type="ECO:0000259" key="3">
    <source>
        <dbReference type="PROSITE" id="PS50157"/>
    </source>
</evidence>
<reference evidence="4" key="2">
    <citation type="journal article" date="2023" name="IMA Fungus">
        <title>Comparative genomic study of the Penicillium genus elucidates a diverse pangenome and 15 lateral gene transfer events.</title>
        <authorList>
            <person name="Petersen C."/>
            <person name="Sorensen T."/>
            <person name="Nielsen M.R."/>
            <person name="Sondergaard T.E."/>
            <person name="Sorensen J.L."/>
            <person name="Fitzpatrick D.A."/>
            <person name="Frisvad J.C."/>
            <person name="Nielsen K.L."/>
        </authorList>
    </citation>
    <scope>NUCLEOTIDE SEQUENCE</scope>
    <source>
        <strain evidence="4">IBT 19713</strain>
    </source>
</reference>
<dbReference type="Gene3D" id="3.30.160.60">
    <property type="entry name" value="Classic Zinc Finger"/>
    <property type="match status" value="1"/>
</dbReference>
<gene>
    <name evidence="4" type="ORF">N7468_008655</name>
</gene>
<keyword evidence="1" id="KW-0479">Metal-binding</keyword>